<dbReference type="Proteomes" id="UP000620124">
    <property type="component" value="Unassembled WGS sequence"/>
</dbReference>
<proteinExistence type="predicted"/>
<keyword evidence="3" id="KW-1185">Reference proteome</keyword>
<accession>A0A8H6Y5G4</accession>
<evidence type="ECO:0000256" key="1">
    <source>
        <dbReference type="SAM" id="SignalP"/>
    </source>
</evidence>
<dbReference type="OrthoDB" id="3048508at2759"/>
<evidence type="ECO:0000313" key="2">
    <source>
        <dbReference type="EMBL" id="KAF7352025.1"/>
    </source>
</evidence>
<comment type="caution">
    <text evidence="2">The sequence shown here is derived from an EMBL/GenBank/DDBJ whole genome shotgun (WGS) entry which is preliminary data.</text>
</comment>
<sequence length="145" mass="15579">MHFPRFLWMTALLCMAVHSVPTNYTLDDTSPVIAYTGTPSLRCAPGVCDWSPQLHDGTSTVTNGPITIHFTGSAVYVYLGMGACTIHPPLTGHTLETSLAAQGNISDEIFLAFMNESMPDVPHVLTIGPRVGGLACAVRLYHLHA</sequence>
<keyword evidence="1" id="KW-0732">Signal</keyword>
<gene>
    <name evidence="2" type="ORF">MVEN_01164800</name>
</gene>
<dbReference type="EMBL" id="JACAZI010000009">
    <property type="protein sequence ID" value="KAF7352025.1"/>
    <property type="molecule type" value="Genomic_DNA"/>
</dbReference>
<protein>
    <submittedName>
        <fullName evidence="2">Uncharacterized protein</fullName>
    </submittedName>
</protein>
<dbReference type="AlphaFoldDB" id="A0A8H6Y5G4"/>
<feature type="signal peptide" evidence="1">
    <location>
        <begin position="1"/>
        <end position="19"/>
    </location>
</feature>
<evidence type="ECO:0000313" key="3">
    <source>
        <dbReference type="Proteomes" id="UP000620124"/>
    </source>
</evidence>
<feature type="chain" id="PRO_5034039009" evidence="1">
    <location>
        <begin position="20"/>
        <end position="145"/>
    </location>
</feature>
<organism evidence="2 3">
    <name type="scientific">Mycena venus</name>
    <dbReference type="NCBI Taxonomy" id="2733690"/>
    <lineage>
        <taxon>Eukaryota</taxon>
        <taxon>Fungi</taxon>
        <taxon>Dikarya</taxon>
        <taxon>Basidiomycota</taxon>
        <taxon>Agaricomycotina</taxon>
        <taxon>Agaricomycetes</taxon>
        <taxon>Agaricomycetidae</taxon>
        <taxon>Agaricales</taxon>
        <taxon>Marasmiineae</taxon>
        <taxon>Mycenaceae</taxon>
        <taxon>Mycena</taxon>
    </lineage>
</organism>
<name>A0A8H6Y5G4_9AGAR</name>
<reference evidence="2" key="1">
    <citation type="submission" date="2020-05" db="EMBL/GenBank/DDBJ databases">
        <title>Mycena genomes resolve the evolution of fungal bioluminescence.</title>
        <authorList>
            <person name="Tsai I.J."/>
        </authorList>
    </citation>
    <scope>NUCLEOTIDE SEQUENCE</scope>
    <source>
        <strain evidence="2">CCC161011</strain>
    </source>
</reference>